<keyword evidence="1" id="KW-0472">Membrane</keyword>
<evidence type="ECO:0000313" key="3">
    <source>
        <dbReference type="EMBL" id="RCK61574.1"/>
    </source>
</evidence>
<accession>A0A367Y6T6</accession>
<keyword evidence="4" id="KW-1185">Reference proteome</keyword>
<evidence type="ECO:0000259" key="2">
    <source>
        <dbReference type="Pfam" id="PF25362"/>
    </source>
</evidence>
<keyword evidence="1" id="KW-1133">Transmembrane helix</keyword>
<gene>
    <name evidence="3" type="ORF">DTO57_02765</name>
</gene>
<dbReference type="EMBL" id="QORO01000001">
    <property type="protein sequence ID" value="RCK61574.1"/>
    <property type="molecule type" value="Genomic_DNA"/>
</dbReference>
<evidence type="ECO:0000313" key="4">
    <source>
        <dbReference type="Proteomes" id="UP000253508"/>
    </source>
</evidence>
<dbReference type="Proteomes" id="UP000253508">
    <property type="component" value="Unassembled WGS sequence"/>
</dbReference>
<evidence type="ECO:0000256" key="1">
    <source>
        <dbReference type="SAM" id="Phobius"/>
    </source>
</evidence>
<feature type="domain" description="PH" evidence="2">
    <location>
        <begin position="42"/>
        <end position="146"/>
    </location>
</feature>
<comment type="caution">
    <text evidence="3">The sequence shown here is derived from an EMBL/GenBank/DDBJ whole genome shotgun (WGS) entry which is preliminary data.</text>
</comment>
<organism evidence="3 4">
    <name type="scientific">Microbacterium sorbitolivorans</name>
    <dbReference type="NCBI Taxonomy" id="1867410"/>
    <lineage>
        <taxon>Bacteria</taxon>
        <taxon>Bacillati</taxon>
        <taxon>Actinomycetota</taxon>
        <taxon>Actinomycetes</taxon>
        <taxon>Micrococcales</taxon>
        <taxon>Microbacteriaceae</taxon>
        <taxon>Microbacterium</taxon>
    </lineage>
</organism>
<proteinExistence type="predicted"/>
<reference evidence="3 4" key="1">
    <citation type="submission" date="2018-07" db="EMBL/GenBank/DDBJ databases">
        <title>Microbacterium endoborsara sp. nov., a novel actinobacterium isolated from Borszczowia aralocaspica.</title>
        <authorList>
            <person name="An D."/>
        </authorList>
    </citation>
    <scope>NUCLEOTIDE SEQUENCE [LARGE SCALE GENOMIC DNA]</scope>
    <source>
        <strain evidence="3 4">C1.15228</strain>
    </source>
</reference>
<dbReference type="AlphaFoldDB" id="A0A367Y6T6"/>
<feature type="transmembrane region" description="Helical" evidence="1">
    <location>
        <begin position="6"/>
        <end position="25"/>
    </location>
</feature>
<keyword evidence="1" id="KW-0812">Transmembrane</keyword>
<dbReference type="OrthoDB" id="3826692at2"/>
<name>A0A367Y6T6_9MICO</name>
<dbReference type="Pfam" id="PF25362">
    <property type="entry name" value="bPH_11"/>
    <property type="match status" value="1"/>
</dbReference>
<dbReference type="InterPro" id="IPR057446">
    <property type="entry name" value="PH_bac"/>
</dbReference>
<dbReference type="RefSeq" id="WP_114116679.1">
    <property type="nucleotide sequence ID" value="NZ_BMHU01000001.1"/>
</dbReference>
<sequence>MSQQLAGAIMIAFAVAVIGLMLWGWSRRRRRDAQVEVPIGEPVGSAIFTANGFYVATTKHDEPLNRIATSPLAFRSRADISVTEAGFALSLPGEKPVFVPASRISGAGRATWTIDRVVERDGLVLVAWSDGNQILDTYVRLQDDDPAALVAAIDEVRPAHSPMGAHS</sequence>
<protein>
    <recommendedName>
        <fullName evidence="2">PH domain-containing protein</fullName>
    </recommendedName>
</protein>